<dbReference type="PANTHER" id="PTHR30055:SF151">
    <property type="entry name" value="TRANSCRIPTIONAL REGULATORY PROTEIN"/>
    <property type="match status" value="1"/>
</dbReference>
<dbReference type="SUPFAM" id="SSF48498">
    <property type="entry name" value="Tetracyclin repressor-like, C-terminal domain"/>
    <property type="match status" value="1"/>
</dbReference>
<organism evidence="6 7">
    <name type="scientific">Sphingomonas gellani</name>
    <dbReference type="NCBI Taxonomy" id="1166340"/>
    <lineage>
        <taxon>Bacteria</taxon>
        <taxon>Pseudomonadati</taxon>
        <taxon>Pseudomonadota</taxon>
        <taxon>Alphaproteobacteria</taxon>
        <taxon>Sphingomonadales</taxon>
        <taxon>Sphingomonadaceae</taxon>
        <taxon>Sphingomonas</taxon>
    </lineage>
</organism>
<evidence type="ECO:0000256" key="4">
    <source>
        <dbReference type="PROSITE-ProRule" id="PRU00335"/>
    </source>
</evidence>
<gene>
    <name evidence="6" type="ORF">SAMN05192583_3479</name>
</gene>
<dbReference type="PROSITE" id="PS50977">
    <property type="entry name" value="HTH_TETR_2"/>
    <property type="match status" value="1"/>
</dbReference>
<dbReference type="PANTHER" id="PTHR30055">
    <property type="entry name" value="HTH-TYPE TRANSCRIPTIONAL REGULATOR RUTR"/>
    <property type="match status" value="1"/>
</dbReference>
<sequence length="223" mass="24149">MALSTKRTDRRTEALSKERIVEAAIHILDAEGERALTFRALATRLATGSGAIYWHVADKQALLAAATDHILASVMAEVAERSTLNHDAIRTVALGMFDAIEAHPWIGAQLSGDPWQQGLLRILEGIGRQVQALGVPESALFNATTALLNCILGVAAQHAAAERLPRGTERSVYLAAIAERWTQLDLAEYPFVHHLAAQLPGHDDREQFLAGVNLVLAGIESIR</sequence>
<dbReference type="SUPFAM" id="SSF46689">
    <property type="entry name" value="Homeodomain-like"/>
    <property type="match status" value="1"/>
</dbReference>
<evidence type="ECO:0000256" key="3">
    <source>
        <dbReference type="ARBA" id="ARBA00023163"/>
    </source>
</evidence>
<dbReference type="Proteomes" id="UP000199206">
    <property type="component" value="Unassembled WGS sequence"/>
</dbReference>
<dbReference type="GO" id="GO:0000976">
    <property type="term" value="F:transcription cis-regulatory region binding"/>
    <property type="evidence" value="ECO:0007669"/>
    <property type="project" value="TreeGrafter"/>
</dbReference>
<protein>
    <submittedName>
        <fullName evidence="6">Transcriptional regulator, TetR family</fullName>
    </submittedName>
</protein>
<proteinExistence type="predicted"/>
<evidence type="ECO:0000256" key="1">
    <source>
        <dbReference type="ARBA" id="ARBA00023015"/>
    </source>
</evidence>
<dbReference type="InterPro" id="IPR050109">
    <property type="entry name" value="HTH-type_TetR-like_transc_reg"/>
</dbReference>
<dbReference type="GO" id="GO:0003700">
    <property type="term" value="F:DNA-binding transcription factor activity"/>
    <property type="evidence" value="ECO:0007669"/>
    <property type="project" value="TreeGrafter"/>
</dbReference>
<dbReference type="Pfam" id="PF00440">
    <property type="entry name" value="TetR_N"/>
    <property type="match status" value="1"/>
</dbReference>
<dbReference type="Gene3D" id="1.10.357.10">
    <property type="entry name" value="Tetracycline Repressor, domain 2"/>
    <property type="match status" value="1"/>
</dbReference>
<keyword evidence="3" id="KW-0804">Transcription</keyword>
<reference evidence="7" key="1">
    <citation type="submission" date="2016-10" db="EMBL/GenBank/DDBJ databases">
        <authorList>
            <person name="Varghese N."/>
            <person name="Submissions S."/>
        </authorList>
    </citation>
    <scope>NUCLEOTIDE SEQUENCE [LARGE SCALE GENOMIC DNA]</scope>
    <source>
        <strain evidence="7">S6-262</strain>
    </source>
</reference>
<accession>A0A1H8J4S9</accession>
<feature type="DNA-binding region" description="H-T-H motif" evidence="4">
    <location>
        <begin position="37"/>
        <end position="56"/>
    </location>
</feature>
<dbReference type="AlphaFoldDB" id="A0A1H8J4S9"/>
<dbReference type="RefSeq" id="WP_093666990.1">
    <property type="nucleotide sequence ID" value="NZ_FOCF01000012.1"/>
</dbReference>
<evidence type="ECO:0000256" key="2">
    <source>
        <dbReference type="ARBA" id="ARBA00023125"/>
    </source>
</evidence>
<dbReference type="STRING" id="1166340.SAMN05192583_3479"/>
<dbReference type="InterPro" id="IPR004111">
    <property type="entry name" value="Repressor_TetR_C"/>
</dbReference>
<dbReference type="OrthoDB" id="4427109at2"/>
<evidence type="ECO:0000313" key="7">
    <source>
        <dbReference type="Proteomes" id="UP000199206"/>
    </source>
</evidence>
<dbReference type="InterPro" id="IPR001647">
    <property type="entry name" value="HTH_TetR"/>
</dbReference>
<dbReference type="EMBL" id="FOCF01000012">
    <property type="protein sequence ID" value="SEN75659.1"/>
    <property type="molecule type" value="Genomic_DNA"/>
</dbReference>
<dbReference type="GO" id="GO:0045892">
    <property type="term" value="P:negative regulation of DNA-templated transcription"/>
    <property type="evidence" value="ECO:0007669"/>
    <property type="project" value="InterPro"/>
</dbReference>
<keyword evidence="7" id="KW-1185">Reference proteome</keyword>
<evidence type="ECO:0000313" key="6">
    <source>
        <dbReference type="EMBL" id="SEN75659.1"/>
    </source>
</evidence>
<keyword evidence="2 4" id="KW-0238">DNA-binding</keyword>
<feature type="domain" description="HTH tetR-type" evidence="5">
    <location>
        <begin position="14"/>
        <end position="74"/>
    </location>
</feature>
<dbReference type="InterPro" id="IPR036271">
    <property type="entry name" value="Tet_transcr_reg_TetR-rel_C_sf"/>
</dbReference>
<dbReference type="InterPro" id="IPR009057">
    <property type="entry name" value="Homeodomain-like_sf"/>
</dbReference>
<dbReference type="Pfam" id="PF02909">
    <property type="entry name" value="TetR_C_1"/>
    <property type="match status" value="1"/>
</dbReference>
<dbReference type="Gene3D" id="1.10.10.60">
    <property type="entry name" value="Homeodomain-like"/>
    <property type="match status" value="1"/>
</dbReference>
<name>A0A1H8J4S9_9SPHN</name>
<evidence type="ECO:0000259" key="5">
    <source>
        <dbReference type="PROSITE" id="PS50977"/>
    </source>
</evidence>
<keyword evidence="1" id="KW-0805">Transcription regulation</keyword>